<dbReference type="EMBL" id="CP032157">
    <property type="protein sequence ID" value="AXY77555.1"/>
    <property type="molecule type" value="Genomic_DNA"/>
</dbReference>
<sequence length="139" mass="15775">MKTLVPLVLICVCLVTGSSCQKFIDKQKEKIAMDIITNGEWYVEQYIQDTTNVTSDFLNYLFQFNEDRTVTGTLGAQVYSGTWEEHISDISISSQFPTAPDPVKKLNGKWKLKDSTKEYVRAEMTTATGTNYLSLRKKS</sequence>
<dbReference type="KEGG" id="pseg:D3H65_27790"/>
<dbReference type="PROSITE" id="PS51257">
    <property type="entry name" value="PROKAR_LIPOPROTEIN"/>
    <property type="match status" value="1"/>
</dbReference>
<organism evidence="1 2">
    <name type="scientific">Paraflavitalea soli</name>
    <dbReference type="NCBI Taxonomy" id="2315862"/>
    <lineage>
        <taxon>Bacteria</taxon>
        <taxon>Pseudomonadati</taxon>
        <taxon>Bacteroidota</taxon>
        <taxon>Chitinophagia</taxon>
        <taxon>Chitinophagales</taxon>
        <taxon>Chitinophagaceae</taxon>
        <taxon>Paraflavitalea</taxon>
    </lineage>
</organism>
<evidence type="ECO:0000313" key="1">
    <source>
        <dbReference type="EMBL" id="AXY77555.1"/>
    </source>
</evidence>
<name>A0A3B7N0L0_9BACT</name>
<dbReference type="OrthoDB" id="666127at2"/>
<proteinExistence type="predicted"/>
<gene>
    <name evidence="1" type="ORF">D3H65_27790</name>
</gene>
<evidence type="ECO:0000313" key="2">
    <source>
        <dbReference type="Proteomes" id="UP000263900"/>
    </source>
</evidence>
<keyword evidence="2" id="KW-1185">Reference proteome</keyword>
<dbReference type="Proteomes" id="UP000263900">
    <property type="component" value="Chromosome"/>
</dbReference>
<accession>A0A3B7N0L0</accession>
<dbReference type="AlphaFoldDB" id="A0A3B7N0L0"/>
<dbReference type="RefSeq" id="WP_119053429.1">
    <property type="nucleotide sequence ID" value="NZ_CP032157.1"/>
</dbReference>
<protein>
    <recommendedName>
        <fullName evidence="3">Lipocalin-like domain-containing protein</fullName>
    </recommendedName>
</protein>
<evidence type="ECO:0008006" key="3">
    <source>
        <dbReference type="Google" id="ProtNLM"/>
    </source>
</evidence>
<reference evidence="1 2" key="1">
    <citation type="submission" date="2018-09" db="EMBL/GenBank/DDBJ databases">
        <title>Genome sequencing of strain 6GH32-13.</title>
        <authorList>
            <person name="Weon H.-Y."/>
            <person name="Heo J."/>
            <person name="Kwon S.-W."/>
        </authorList>
    </citation>
    <scope>NUCLEOTIDE SEQUENCE [LARGE SCALE GENOMIC DNA]</scope>
    <source>
        <strain evidence="1 2">5GH32-13</strain>
    </source>
</reference>